<proteinExistence type="predicted"/>
<evidence type="ECO:0000313" key="7">
    <source>
        <dbReference type="Proteomes" id="UP000703269"/>
    </source>
</evidence>
<keyword evidence="4 5" id="KW-0472">Membrane</keyword>
<evidence type="ECO:0000256" key="4">
    <source>
        <dbReference type="ARBA" id="ARBA00023136"/>
    </source>
</evidence>
<reference evidence="6 7" key="1">
    <citation type="submission" date="2021-08" db="EMBL/GenBank/DDBJ databases">
        <title>Draft Genome Sequence of Phanerochaete sordida strain YK-624.</title>
        <authorList>
            <person name="Mori T."/>
            <person name="Dohra H."/>
            <person name="Suzuki T."/>
            <person name="Kawagishi H."/>
            <person name="Hirai H."/>
        </authorList>
    </citation>
    <scope>NUCLEOTIDE SEQUENCE [LARGE SCALE GENOMIC DNA]</scope>
    <source>
        <strain evidence="6 7">YK-624</strain>
    </source>
</reference>
<dbReference type="AlphaFoldDB" id="A0A9P3G056"/>
<organism evidence="6 7">
    <name type="scientific">Phanerochaete sordida</name>
    <dbReference type="NCBI Taxonomy" id="48140"/>
    <lineage>
        <taxon>Eukaryota</taxon>
        <taxon>Fungi</taxon>
        <taxon>Dikarya</taxon>
        <taxon>Basidiomycota</taxon>
        <taxon>Agaricomycotina</taxon>
        <taxon>Agaricomycetes</taxon>
        <taxon>Polyporales</taxon>
        <taxon>Phanerochaetaceae</taxon>
        <taxon>Phanerochaete</taxon>
    </lineage>
</organism>
<keyword evidence="3 5" id="KW-1133">Transmembrane helix</keyword>
<dbReference type="Gene3D" id="1.10.1200.120">
    <property type="entry name" value="Large-conductance mechanosensitive channel, MscL, domain 1"/>
    <property type="match status" value="1"/>
</dbReference>
<evidence type="ECO:0000256" key="5">
    <source>
        <dbReference type="SAM" id="Phobius"/>
    </source>
</evidence>
<dbReference type="GO" id="GO:0008381">
    <property type="term" value="F:mechanosensitive monoatomic ion channel activity"/>
    <property type="evidence" value="ECO:0007669"/>
    <property type="project" value="TreeGrafter"/>
</dbReference>
<dbReference type="Pfam" id="PF01741">
    <property type="entry name" value="MscL"/>
    <property type="match status" value="1"/>
</dbReference>
<dbReference type="SUPFAM" id="SSF81330">
    <property type="entry name" value="Gated mechanosensitive channel"/>
    <property type="match status" value="1"/>
</dbReference>
<dbReference type="PANTHER" id="PTHR30266:SF2">
    <property type="entry name" value="LARGE-CONDUCTANCE MECHANOSENSITIVE CHANNEL"/>
    <property type="match status" value="1"/>
</dbReference>
<keyword evidence="7" id="KW-1185">Reference proteome</keyword>
<comment type="caution">
    <text evidence="6">The sequence shown here is derived from an EMBL/GenBank/DDBJ whole genome shotgun (WGS) entry which is preliminary data.</text>
</comment>
<dbReference type="InterPro" id="IPR036019">
    <property type="entry name" value="MscL_channel"/>
</dbReference>
<gene>
    <name evidence="6" type="ORF">PsYK624_018850</name>
</gene>
<name>A0A9P3G056_9APHY</name>
<comment type="subcellular location">
    <subcellularLocation>
        <location evidence="1">Membrane</location>
        <topology evidence="1">Multi-pass membrane protein</topology>
    </subcellularLocation>
</comment>
<dbReference type="OrthoDB" id="10010920at2759"/>
<dbReference type="InterPro" id="IPR037673">
    <property type="entry name" value="MSC/AndL"/>
</dbReference>
<keyword evidence="2 5" id="KW-0812">Transmembrane</keyword>
<evidence type="ECO:0000256" key="1">
    <source>
        <dbReference type="ARBA" id="ARBA00004141"/>
    </source>
</evidence>
<feature type="transmembrane region" description="Helical" evidence="5">
    <location>
        <begin position="122"/>
        <end position="141"/>
    </location>
</feature>
<dbReference type="EMBL" id="BPQB01000003">
    <property type="protein sequence ID" value="GJE85806.1"/>
    <property type="molecule type" value="Genomic_DNA"/>
</dbReference>
<dbReference type="PANTHER" id="PTHR30266">
    <property type="entry name" value="MECHANOSENSITIVE CHANNEL MSCL"/>
    <property type="match status" value="1"/>
</dbReference>
<accession>A0A9P3G056</accession>
<sequence>MAPTFDREAAQERLLNGTNNVVRRVSSAWNSFLDFLGRDNVLEVAVGLMIAASFSGVVNSLVSDIILPPISLLPFMSHKNLPEKFVVLRRGPHGSKGYNTVKQASEDGAVTMNYGVFLDKTFTFLALGLVLYGIAQTYAFLSKDSIIKHTVRCPYCRKYVSEKAKRCVNCTSWLDGREDRETSALAQDTD</sequence>
<evidence type="ECO:0000256" key="3">
    <source>
        <dbReference type="ARBA" id="ARBA00022989"/>
    </source>
</evidence>
<feature type="transmembrane region" description="Helical" evidence="5">
    <location>
        <begin position="41"/>
        <end position="62"/>
    </location>
</feature>
<protein>
    <submittedName>
        <fullName evidence="6">Gated mechanosensitive channel</fullName>
    </submittedName>
</protein>
<evidence type="ECO:0000256" key="2">
    <source>
        <dbReference type="ARBA" id="ARBA00022692"/>
    </source>
</evidence>
<evidence type="ECO:0000313" key="6">
    <source>
        <dbReference type="EMBL" id="GJE85806.1"/>
    </source>
</evidence>
<dbReference type="Proteomes" id="UP000703269">
    <property type="component" value="Unassembled WGS sequence"/>
</dbReference>
<dbReference type="GO" id="GO:0016020">
    <property type="term" value="C:membrane"/>
    <property type="evidence" value="ECO:0007669"/>
    <property type="project" value="UniProtKB-SubCell"/>
</dbReference>